<reference evidence="3 4" key="1">
    <citation type="submission" date="2018-03" db="EMBL/GenBank/DDBJ databases">
        <title>Actinopolyspora mortivallis from Sahara, screening for active biomolecules.</title>
        <authorList>
            <person name="Selama O."/>
            <person name="Wellington E.M.H."/>
            <person name="Hacene H."/>
        </authorList>
    </citation>
    <scope>NUCLEOTIDE SEQUENCE [LARGE SCALE GENOMIC DNA]</scope>
    <source>
        <strain evidence="3 4">M5A</strain>
    </source>
</reference>
<accession>A0A2T0GW29</accession>
<evidence type="ECO:0000313" key="3">
    <source>
        <dbReference type="EMBL" id="PRW63321.1"/>
    </source>
</evidence>
<evidence type="ECO:0000256" key="1">
    <source>
        <dbReference type="ARBA" id="ARBA00006484"/>
    </source>
</evidence>
<comment type="similarity">
    <text evidence="1">Belongs to the short-chain dehydrogenases/reductases (SDR) family.</text>
</comment>
<dbReference type="InterPro" id="IPR036291">
    <property type="entry name" value="NAD(P)-bd_dom_sf"/>
</dbReference>
<dbReference type="NCBIfam" id="NF005559">
    <property type="entry name" value="PRK07231.1"/>
    <property type="match status" value="1"/>
</dbReference>
<dbReference type="GO" id="GO:0005975">
    <property type="term" value="P:carbohydrate metabolic process"/>
    <property type="evidence" value="ECO:0007669"/>
    <property type="project" value="UniProtKB-ARBA"/>
</dbReference>
<evidence type="ECO:0000313" key="4">
    <source>
        <dbReference type="Proteomes" id="UP000239352"/>
    </source>
</evidence>
<dbReference type="PROSITE" id="PS00061">
    <property type="entry name" value="ADH_SHORT"/>
    <property type="match status" value="1"/>
</dbReference>
<dbReference type="RefSeq" id="WP_106113838.1">
    <property type="nucleotide sequence ID" value="NZ_PVSR01000016.1"/>
</dbReference>
<dbReference type="PRINTS" id="PR00080">
    <property type="entry name" value="SDRFAMILY"/>
</dbReference>
<dbReference type="PANTHER" id="PTHR42760">
    <property type="entry name" value="SHORT-CHAIN DEHYDROGENASES/REDUCTASES FAMILY MEMBER"/>
    <property type="match status" value="1"/>
</dbReference>
<dbReference type="GO" id="GO:0016616">
    <property type="term" value="F:oxidoreductase activity, acting on the CH-OH group of donors, NAD or NADP as acceptor"/>
    <property type="evidence" value="ECO:0007669"/>
    <property type="project" value="UniProtKB-ARBA"/>
</dbReference>
<dbReference type="FunFam" id="3.40.50.720:FF:000240">
    <property type="entry name" value="SDR family oxidoreductase"/>
    <property type="match status" value="1"/>
</dbReference>
<comment type="caution">
    <text evidence="3">The sequence shown here is derived from an EMBL/GenBank/DDBJ whole genome shotgun (WGS) entry which is preliminary data.</text>
</comment>
<protein>
    <submittedName>
        <fullName evidence="3">3-oxoacyl-ACP reductase</fullName>
    </submittedName>
</protein>
<keyword evidence="2" id="KW-0560">Oxidoreductase</keyword>
<dbReference type="Proteomes" id="UP000239352">
    <property type="component" value="Unassembled WGS sequence"/>
</dbReference>
<dbReference type="EMBL" id="PVSR01000016">
    <property type="protein sequence ID" value="PRW63321.1"/>
    <property type="molecule type" value="Genomic_DNA"/>
</dbReference>
<dbReference type="AlphaFoldDB" id="A0A2T0GW29"/>
<organism evidence="3 4">
    <name type="scientific">Actinopolyspora mortivallis</name>
    <dbReference type="NCBI Taxonomy" id="33906"/>
    <lineage>
        <taxon>Bacteria</taxon>
        <taxon>Bacillati</taxon>
        <taxon>Actinomycetota</taxon>
        <taxon>Actinomycetes</taxon>
        <taxon>Actinopolysporales</taxon>
        <taxon>Actinopolysporaceae</taxon>
        <taxon>Actinopolyspora</taxon>
    </lineage>
</organism>
<gene>
    <name evidence="3" type="ORF">CEP50_10915</name>
</gene>
<dbReference type="Gene3D" id="3.40.50.720">
    <property type="entry name" value="NAD(P)-binding Rossmann-like Domain"/>
    <property type="match status" value="1"/>
</dbReference>
<dbReference type="InterPro" id="IPR020904">
    <property type="entry name" value="Sc_DH/Rdtase_CS"/>
</dbReference>
<dbReference type="FunCoup" id="A0A2T0GW29">
    <property type="interactions" value="44"/>
</dbReference>
<name>A0A2T0GW29_ACTMO</name>
<evidence type="ECO:0000256" key="2">
    <source>
        <dbReference type="ARBA" id="ARBA00023002"/>
    </source>
</evidence>
<sequence>MSNEDFALHGNTALVTGGGRGIGLSLARALSEHGAHVVIGEIDRDTGESAAERVGGEFVPLDVTDSARVAEVVGEIVATHGSLDVSVHNAGMVRNENAEDTSDESWREVLRLNLDGVFYCCREVGRAMLERGRGSIINIASMSGMVSNHPQAQVAYNTSKAGVITMTRSLAGEWADRGVRVNAISPGYVGTDLLRGVRETRPEWYSAWLEQTPMGRVADPAELGPLAVYLASNASSFMTGSNVVIDGGFTAW</sequence>
<dbReference type="STRING" id="1050202.GCA_000384035_03534"/>
<keyword evidence="4" id="KW-1185">Reference proteome</keyword>
<dbReference type="Pfam" id="PF13561">
    <property type="entry name" value="adh_short_C2"/>
    <property type="match status" value="1"/>
</dbReference>
<dbReference type="InParanoid" id="A0A2T0GW29"/>
<proteinExistence type="inferred from homology"/>
<dbReference type="PANTHER" id="PTHR42760:SF115">
    <property type="entry name" value="3-OXOACYL-[ACYL-CARRIER-PROTEIN] REDUCTASE FABG"/>
    <property type="match status" value="1"/>
</dbReference>
<dbReference type="InterPro" id="IPR002347">
    <property type="entry name" value="SDR_fam"/>
</dbReference>
<dbReference type="PRINTS" id="PR00081">
    <property type="entry name" value="GDHRDH"/>
</dbReference>
<dbReference type="SUPFAM" id="SSF51735">
    <property type="entry name" value="NAD(P)-binding Rossmann-fold domains"/>
    <property type="match status" value="1"/>
</dbReference>